<dbReference type="Pfam" id="PF01928">
    <property type="entry name" value="CYTH"/>
    <property type="match status" value="1"/>
</dbReference>
<evidence type="ECO:0000259" key="1">
    <source>
        <dbReference type="PROSITE" id="PS51707"/>
    </source>
</evidence>
<dbReference type="NCBIfam" id="TIGR00318">
    <property type="entry name" value="cyaB"/>
    <property type="match status" value="1"/>
</dbReference>
<name>A0A0G1S131_9BACT</name>
<dbReference type="PANTHER" id="PTHR21028:SF2">
    <property type="entry name" value="CYTH DOMAIN-CONTAINING PROTEIN"/>
    <property type="match status" value="1"/>
</dbReference>
<dbReference type="AlphaFoldDB" id="A0A0G1S131"/>
<dbReference type="SUPFAM" id="SSF55154">
    <property type="entry name" value="CYTH-like phosphatases"/>
    <property type="match status" value="1"/>
</dbReference>
<dbReference type="PANTHER" id="PTHR21028">
    <property type="entry name" value="SI:CH211-156B7.4"/>
    <property type="match status" value="1"/>
</dbReference>
<dbReference type="InterPro" id="IPR033469">
    <property type="entry name" value="CYTH-like_dom_sf"/>
</dbReference>
<dbReference type="Proteomes" id="UP000034502">
    <property type="component" value="Unassembled WGS sequence"/>
</dbReference>
<dbReference type="STRING" id="1618364.UX86_C0030G0008"/>
<dbReference type="CDD" id="cd07890">
    <property type="entry name" value="CYTH-like_AC_IV-like"/>
    <property type="match status" value="1"/>
</dbReference>
<comment type="caution">
    <text evidence="2">The sequence shown here is derived from an EMBL/GenBank/DDBJ whole genome shotgun (WGS) entry which is preliminary data.</text>
</comment>
<feature type="domain" description="CYTH" evidence="1">
    <location>
        <begin position="4"/>
        <end position="180"/>
    </location>
</feature>
<proteinExistence type="predicted"/>
<accession>A0A0G1S131</accession>
<reference evidence="2 3" key="1">
    <citation type="journal article" date="2015" name="Nature">
        <title>rRNA introns, odd ribosomes, and small enigmatic genomes across a large radiation of phyla.</title>
        <authorList>
            <person name="Brown C.T."/>
            <person name="Hug L.A."/>
            <person name="Thomas B.C."/>
            <person name="Sharon I."/>
            <person name="Castelle C.J."/>
            <person name="Singh A."/>
            <person name="Wilkins M.J."/>
            <person name="Williams K.H."/>
            <person name="Banfield J.F."/>
        </authorList>
    </citation>
    <scope>NUCLEOTIDE SEQUENCE [LARGE SCALE GENOMIC DNA]</scope>
</reference>
<dbReference type="EMBL" id="LCNU01000030">
    <property type="protein sequence ID" value="KKU63204.1"/>
    <property type="molecule type" value="Genomic_DNA"/>
</dbReference>
<sequence length="192" mass="22651">MAKDVEIEIKVQVEKIKLLIDFLKKNAELIGTQHQIDEYFVPKHRNFISIRPTKEWLRLRDSNGKFSINYKNWHFDKAGKTNDCDEFETKLEDITSLRKIFSAIDIMPITRVDKERQIWLYKDYEIAIDKVVGLGNFIEVEYKGTGTKINPKKITDEMVQFLKDHGSGKVTRNYQGYPFLLLFPKEAKFENQ</sequence>
<organism evidence="2 3">
    <name type="scientific">Candidatus Amesbacteria bacterium GW2011_GWC1_47_15</name>
    <dbReference type="NCBI Taxonomy" id="1618364"/>
    <lineage>
        <taxon>Bacteria</taxon>
        <taxon>Candidatus Amesiibacteriota</taxon>
    </lineage>
</organism>
<dbReference type="InterPro" id="IPR023577">
    <property type="entry name" value="CYTH_domain"/>
</dbReference>
<evidence type="ECO:0000313" key="3">
    <source>
        <dbReference type="Proteomes" id="UP000034502"/>
    </source>
</evidence>
<dbReference type="PROSITE" id="PS51707">
    <property type="entry name" value="CYTH"/>
    <property type="match status" value="1"/>
</dbReference>
<dbReference type="Gene3D" id="2.40.320.10">
    <property type="entry name" value="Hypothetical Protein Pfu-838710-001"/>
    <property type="match status" value="1"/>
</dbReference>
<dbReference type="InterPro" id="IPR008173">
    <property type="entry name" value="Adenylyl_cyclase_CyaB"/>
</dbReference>
<evidence type="ECO:0000313" key="2">
    <source>
        <dbReference type="EMBL" id="KKU63204.1"/>
    </source>
</evidence>
<gene>
    <name evidence="2" type="ORF">UX86_C0030G0008</name>
</gene>
<protein>
    <recommendedName>
        <fullName evidence="1">CYTH domain-containing protein</fullName>
    </recommendedName>
</protein>